<dbReference type="HOGENOM" id="CLU_030805_1_0_11"/>
<dbReference type="NCBIfam" id="TIGR00199">
    <property type="entry name" value="PncC_domain"/>
    <property type="match status" value="1"/>
</dbReference>
<accession>C4LJ62</accession>
<reference evidence="2 3" key="1">
    <citation type="journal article" date="2008" name="J. Biotechnol.">
        <title>Ultrafast pyrosequencing of Corynebacterium kroppenstedtii DSM44385 revealed insights into the physiology of a lipophilic corynebacterium that lacks mycolic acids.</title>
        <authorList>
            <person name="Tauch A."/>
            <person name="Schneider J."/>
            <person name="Szczepanowski R."/>
            <person name="Tilker A."/>
            <person name="Viehoever P."/>
            <person name="Gartemann K.-H."/>
            <person name="Arnold W."/>
            <person name="Blom J."/>
            <person name="Brinkrolf K."/>
            <person name="Brune I."/>
            <person name="Goetker S."/>
            <person name="Weisshaar B."/>
            <person name="Goesmann A."/>
            <person name="Droege M."/>
            <person name="Puehler A."/>
        </authorList>
    </citation>
    <scope>NUCLEOTIDE SEQUENCE [LARGE SCALE GENOMIC DNA]</scope>
    <source>
        <strain evidence="3">DSM 44385 / JCM 11950 / CIP 105744 / CCUG 35717</strain>
    </source>
</reference>
<name>C4LJ62_CORK4</name>
<protein>
    <submittedName>
        <fullName evidence="2">Putative competence-damage inducible protein</fullName>
    </submittedName>
</protein>
<dbReference type="InterPro" id="IPR008136">
    <property type="entry name" value="CinA_C"/>
</dbReference>
<evidence type="ECO:0000259" key="1">
    <source>
        <dbReference type="Pfam" id="PF02464"/>
    </source>
</evidence>
<feature type="domain" description="CinA C-terminal" evidence="1">
    <location>
        <begin position="26"/>
        <end position="148"/>
    </location>
</feature>
<dbReference type="EMBL" id="CP001620">
    <property type="protein sequence ID" value="ACR17867.1"/>
    <property type="molecule type" value="Genomic_DNA"/>
</dbReference>
<gene>
    <name evidence="2" type="ordered locus">ckrop_1119</name>
</gene>
<dbReference type="AlphaFoldDB" id="C4LJ62"/>
<dbReference type="KEGG" id="ckp:ckrop_1119"/>
<evidence type="ECO:0000313" key="2">
    <source>
        <dbReference type="EMBL" id="ACR17867.1"/>
    </source>
</evidence>
<organism evidence="2 3">
    <name type="scientific">Corynebacterium kroppenstedtii (strain DSM 44385 / JCM 11950 / CIP 105744 / CCUG 35717)</name>
    <dbReference type="NCBI Taxonomy" id="645127"/>
    <lineage>
        <taxon>Bacteria</taxon>
        <taxon>Bacillati</taxon>
        <taxon>Actinomycetota</taxon>
        <taxon>Actinomycetes</taxon>
        <taxon>Mycobacteriales</taxon>
        <taxon>Corynebacteriaceae</taxon>
        <taxon>Corynebacterium</taxon>
    </lineage>
</organism>
<keyword evidence="3" id="KW-1185">Reference proteome</keyword>
<dbReference type="eggNOG" id="COG1546">
    <property type="taxonomic scope" value="Bacteria"/>
</dbReference>
<proteinExistence type="predicted"/>
<dbReference type="STRING" id="645127.ckrop_1119"/>
<dbReference type="Pfam" id="PF02464">
    <property type="entry name" value="CinA"/>
    <property type="match status" value="1"/>
</dbReference>
<sequence>MVQVPNSAPHSAIEFARPTDDELSEAARRVVHGFSSAGVSIACAESLTAGLLSATVATVPGASAVLRGGVVVYATELKASLGGVPRDVLDADGAVAPTTARYLAAHVREACGATLGVALTGVAGPEPQEGKPVGQVFIGIADGTKATAQLAGNVLFRHNYADKQATSDILIGGDRETIRRLSVSAALSSCSDWLAEFVVDGKQRR</sequence>
<evidence type="ECO:0000313" key="3">
    <source>
        <dbReference type="Proteomes" id="UP000001473"/>
    </source>
</evidence>
<dbReference type="Gene3D" id="3.90.950.20">
    <property type="entry name" value="CinA-like"/>
    <property type="match status" value="1"/>
</dbReference>
<dbReference type="InterPro" id="IPR036653">
    <property type="entry name" value="CinA-like_C"/>
</dbReference>
<dbReference type="Proteomes" id="UP000001473">
    <property type="component" value="Chromosome"/>
</dbReference>
<dbReference type="SUPFAM" id="SSF142433">
    <property type="entry name" value="CinA-like"/>
    <property type="match status" value="1"/>
</dbReference>